<dbReference type="PROSITE" id="PS50294">
    <property type="entry name" value="WD_REPEATS_REGION"/>
    <property type="match status" value="1"/>
</dbReference>
<evidence type="ECO:0000313" key="9">
    <source>
        <dbReference type="EMBL" id="KAK9818932.1"/>
    </source>
</evidence>
<dbReference type="InterPro" id="IPR051973">
    <property type="entry name" value="tRNA_Anticodon_Mtase-Reg"/>
</dbReference>
<dbReference type="SUPFAM" id="SSF50978">
    <property type="entry name" value="WD40 repeat-like"/>
    <property type="match status" value="2"/>
</dbReference>
<evidence type="ECO:0000256" key="3">
    <source>
        <dbReference type="ARBA" id="ARBA00022574"/>
    </source>
</evidence>
<accession>A0AAW1QC42</accession>
<feature type="region of interest" description="Disordered" evidence="8">
    <location>
        <begin position="1055"/>
        <end position="1122"/>
    </location>
</feature>
<sequence>MKHQAFVGDVSALHILQVPQLASHILLAGIGSQLQAYDLADGRHLCSCPVLQDGAHIHGLHSCAAAGGAVLTVHGDHFAKVLSVASCKANHGLSFHEVLDFGRQSSWTMDSIIFASAAADAFHAALGLSNNTVLVSLGLRQDAAHLGFDNEEQVPVRFSCSEQLLLYSMALLHQASKKEIWAAAGTVFLDVLIWCFAFENGTQAEVAPAAPLLRLRGHEGSIHRVCWAADGAVLASASDDRTLRLWNVPEAIDRQHGFSGAQPRSLHAAQVLWGHAGRLWDVAFGNGVVISASEDCSCRLWDCATGTCLGRVAGHTGRGIWRCVLQDNQTLITAGADSSIRLWPLESLELQDPRGVCTQRGPAKLPAHSSSLFAEMVVMPALPAQADRPLVAYSDPQHERYQQPCLIQSKIATLQSSPKPGRPFWTNHDIAIQSQQHSISDVTPAAAATAAAARTAMDPLVLKGHDPADLDTVKGPASSPTNSSEPAYTQISACSSKQCAVSGPKAGKSHSELLESNPASVAVLQRPSACKKPKQPQMDVVRAIAFSSPRHLYIVSDHGWMHCLHLPPYPAATLHTPAMSSAANSSRLGSNQQDAYPMQPAQAARKASETSFDRPRAATHPHNKPVRQKQTHEWVTVYQTQQGRQSPPMCIAVKAAVLSQALSLDEATQQGSTRIPRAAADWAVDAQNRAAGTGLGSRTSSGSLRQATAARHDHILIGDRSGSLHLVSFKPGNHVCPYSNAAARSSSQPTSDDPHASRTGARVGVAAAMDSYQACRTLAWAAHSNTPIAVVSWAPALGPGAAVSAAHNGTIRLWNINSSADASLQVHLIAEAKSPYVARITCLEVSANQNLLLCGDAGGSVIAFALPPDPCTCFDLTGVAPFQLELVTQLWAQHQKSAVNFLKVGHDGSVASGGRDGRICHYQRAPTALNDISRTPKGLICTQEDRVPGITSIDGLQDPGCSSGRALICGFQATDFVVRSQSAQCELVRLTCGGHRRPFSFLLDPPCFAFIKDRQLHICPARQYPQQSFINSSSFCRNANPVTLQDETRQWENRHADANSSLSASASIPSRLPDSINQNMPSSPAEDAPQPSTNLGFAFGSDVSDSKAPRGEQQHAVDLAQAQPDKTASRLLHVPHHGREVLCGLLIPGPPVSGQPHDPGQSPLQRPDAGAITGSEDGTLRRMTIDLQQPLQPLHDSQQIGEHPAGSAVKTLSCVPWGPGQWLVISAGAKEVLVAWLLQWCLRSHAWELTHSWLSTRPPPNRGLYPKSTLKGINALDSDQRLLSVSAFSWRGKLGQPLTIPDTSEPEAVMILAASSDARLTLLTFHAPTRRWSIAVQLAFHISPVLSTCSVKPATQQQLRLQQQQAVIACSGASDGSVALWDINDIISSLAIDHASAKDDQLNVAGQVLQLQPSWCCQGVHQSGVNAISAAFSGDMQLVLVTGGDDCAIHVTLLAQRLHQQSRWMLVANQSILSAHTSAIKGIWTDGHSLMSTGLDQRLHSWQLDIAETATRQSIAASNAGGVKTVGHGTVDQSSGSEVVVPHIHPVAVAGDVLLRTATCKAPESHQDSEPFAAQNLCVLLMKREKQLLQVLEPSCLEVLSACSSSYLKPGTVLAMVTGRGSQILR</sequence>
<dbReference type="GO" id="GO:0005737">
    <property type="term" value="C:cytoplasm"/>
    <property type="evidence" value="ECO:0007669"/>
    <property type="project" value="UniProtKB-SubCell"/>
</dbReference>
<keyword evidence="3 7" id="KW-0853">WD repeat</keyword>
<dbReference type="Gene3D" id="2.130.10.10">
    <property type="entry name" value="YVTN repeat-like/Quinoprotein amine dehydrogenase"/>
    <property type="match status" value="3"/>
</dbReference>
<feature type="repeat" description="WD" evidence="7">
    <location>
        <begin position="215"/>
        <end position="248"/>
    </location>
</feature>
<comment type="similarity">
    <text evidence="6">Belongs to the WD repeat WDR6 family.</text>
</comment>
<feature type="compositionally biased region" description="Polar residues" evidence="8">
    <location>
        <begin position="580"/>
        <end position="594"/>
    </location>
</feature>
<evidence type="ECO:0000256" key="5">
    <source>
        <dbReference type="ARBA" id="ARBA00022737"/>
    </source>
</evidence>
<dbReference type="PANTHER" id="PTHR14344:SF3">
    <property type="entry name" value="WD REPEAT-CONTAINING PROTEIN 6"/>
    <property type="match status" value="1"/>
</dbReference>
<dbReference type="InterPro" id="IPR001680">
    <property type="entry name" value="WD40_rpt"/>
</dbReference>
<dbReference type="PRINTS" id="PR00320">
    <property type="entry name" value="GPROTEINBRPT"/>
</dbReference>
<evidence type="ECO:0000256" key="7">
    <source>
        <dbReference type="PROSITE-ProRule" id="PRU00221"/>
    </source>
</evidence>
<organism evidence="9 10">
    <name type="scientific">Apatococcus lobatus</name>
    <dbReference type="NCBI Taxonomy" id="904363"/>
    <lineage>
        <taxon>Eukaryota</taxon>
        <taxon>Viridiplantae</taxon>
        <taxon>Chlorophyta</taxon>
        <taxon>core chlorophytes</taxon>
        <taxon>Trebouxiophyceae</taxon>
        <taxon>Chlorellales</taxon>
        <taxon>Chlorellaceae</taxon>
        <taxon>Apatococcus</taxon>
    </lineage>
</organism>
<gene>
    <name evidence="9" type="ORF">WJX74_002178</name>
</gene>
<feature type="compositionally biased region" description="Basic and acidic residues" evidence="8">
    <location>
        <begin position="606"/>
        <end position="616"/>
    </location>
</feature>
<evidence type="ECO:0000313" key="10">
    <source>
        <dbReference type="Proteomes" id="UP001438707"/>
    </source>
</evidence>
<feature type="region of interest" description="Disordered" evidence="8">
    <location>
        <begin position="580"/>
        <end position="631"/>
    </location>
</feature>
<comment type="caution">
    <text evidence="9">The sequence shown here is derived from an EMBL/GenBank/DDBJ whole genome shotgun (WGS) entry which is preliminary data.</text>
</comment>
<dbReference type="Pfam" id="PF00400">
    <property type="entry name" value="WD40"/>
    <property type="match status" value="3"/>
</dbReference>
<dbReference type="SMART" id="SM00320">
    <property type="entry name" value="WD40"/>
    <property type="match status" value="9"/>
</dbReference>
<feature type="compositionally biased region" description="Basic and acidic residues" evidence="8">
    <location>
        <begin position="1104"/>
        <end position="1115"/>
    </location>
</feature>
<feature type="compositionally biased region" description="Basic residues" evidence="8">
    <location>
        <begin position="617"/>
        <end position="629"/>
    </location>
</feature>
<keyword evidence="4" id="KW-0819">tRNA processing</keyword>
<dbReference type="PROSITE" id="PS50082">
    <property type="entry name" value="WD_REPEATS_2"/>
    <property type="match status" value="3"/>
</dbReference>
<dbReference type="EMBL" id="JALJOS010000052">
    <property type="protein sequence ID" value="KAK9818932.1"/>
    <property type="molecule type" value="Genomic_DNA"/>
</dbReference>
<proteinExistence type="inferred from homology"/>
<dbReference type="InterPro" id="IPR019775">
    <property type="entry name" value="WD40_repeat_CS"/>
</dbReference>
<comment type="subcellular location">
    <subcellularLocation>
        <location evidence="1">Cytoplasm</location>
    </subcellularLocation>
</comment>
<evidence type="ECO:0000256" key="1">
    <source>
        <dbReference type="ARBA" id="ARBA00004496"/>
    </source>
</evidence>
<keyword evidence="2" id="KW-0963">Cytoplasm</keyword>
<dbReference type="PROSITE" id="PS00678">
    <property type="entry name" value="WD_REPEATS_1"/>
    <property type="match status" value="1"/>
</dbReference>
<keyword evidence="10" id="KW-1185">Reference proteome</keyword>
<name>A0AAW1QC42_9CHLO</name>
<keyword evidence="5" id="KW-0677">Repeat</keyword>
<feature type="repeat" description="WD" evidence="7">
    <location>
        <begin position="272"/>
        <end position="311"/>
    </location>
</feature>
<evidence type="ECO:0000256" key="4">
    <source>
        <dbReference type="ARBA" id="ARBA00022694"/>
    </source>
</evidence>
<dbReference type="GO" id="GO:0030488">
    <property type="term" value="P:tRNA methylation"/>
    <property type="evidence" value="ECO:0007669"/>
    <property type="project" value="TreeGrafter"/>
</dbReference>
<protein>
    <submittedName>
        <fullName evidence="9">Uncharacterized protein</fullName>
    </submittedName>
</protein>
<reference evidence="9 10" key="1">
    <citation type="journal article" date="2024" name="Nat. Commun.">
        <title>Phylogenomics reveals the evolutionary origins of lichenization in chlorophyte algae.</title>
        <authorList>
            <person name="Puginier C."/>
            <person name="Libourel C."/>
            <person name="Otte J."/>
            <person name="Skaloud P."/>
            <person name="Haon M."/>
            <person name="Grisel S."/>
            <person name="Petersen M."/>
            <person name="Berrin J.G."/>
            <person name="Delaux P.M."/>
            <person name="Dal Grande F."/>
            <person name="Keller J."/>
        </authorList>
    </citation>
    <scope>NUCLEOTIDE SEQUENCE [LARGE SCALE GENOMIC DNA]</scope>
    <source>
        <strain evidence="9 10">SAG 2145</strain>
    </source>
</reference>
<dbReference type="SUPFAM" id="SSF82171">
    <property type="entry name" value="DPP6 N-terminal domain-like"/>
    <property type="match status" value="1"/>
</dbReference>
<dbReference type="InterPro" id="IPR020472">
    <property type="entry name" value="WD40_PAC1"/>
</dbReference>
<evidence type="ECO:0000256" key="2">
    <source>
        <dbReference type="ARBA" id="ARBA00022490"/>
    </source>
</evidence>
<dbReference type="InterPro" id="IPR015943">
    <property type="entry name" value="WD40/YVTN_repeat-like_dom_sf"/>
</dbReference>
<feature type="compositionally biased region" description="Low complexity" evidence="8">
    <location>
        <begin position="1058"/>
        <end position="1070"/>
    </location>
</feature>
<evidence type="ECO:0000256" key="8">
    <source>
        <dbReference type="SAM" id="MobiDB-lite"/>
    </source>
</evidence>
<feature type="region of interest" description="Disordered" evidence="8">
    <location>
        <begin position="1148"/>
        <end position="1175"/>
    </location>
</feature>
<feature type="repeat" description="WD" evidence="7">
    <location>
        <begin position="327"/>
        <end position="347"/>
    </location>
</feature>
<evidence type="ECO:0000256" key="6">
    <source>
        <dbReference type="ARBA" id="ARBA00038255"/>
    </source>
</evidence>
<dbReference type="InterPro" id="IPR036322">
    <property type="entry name" value="WD40_repeat_dom_sf"/>
</dbReference>
<dbReference type="Proteomes" id="UP001438707">
    <property type="component" value="Unassembled WGS sequence"/>
</dbReference>
<dbReference type="PANTHER" id="PTHR14344">
    <property type="entry name" value="WD REPEAT PROTEIN"/>
    <property type="match status" value="1"/>
</dbReference>